<proteinExistence type="predicted"/>
<gene>
    <name evidence="1" type="ORF">GCM10011491_10960</name>
</gene>
<dbReference type="AlphaFoldDB" id="A0A916S5J8"/>
<reference evidence="1" key="1">
    <citation type="journal article" date="2014" name="Int. J. Syst. Evol. Microbiol.">
        <title>Complete genome sequence of Corynebacterium casei LMG S-19264T (=DSM 44701T), isolated from a smear-ripened cheese.</title>
        <authorList>
            <consortium name="US DOE Joint Genome Institute (JGI-PGF)"/>
            <person name="Walter F."/>
            <person name="Albersmeier A."/>
            <person name="Kalinowski J."/>
            <person name="Ruckert C."/>
        </authorList>
    </citation>
    <scope>NUCLEOTIDE SEQUENCE</scope>
    <source>
        <strain evidence="1">CGMCC 1.15082</strain>
    </source>
</reference>
<dbReference type="Proteomes" id="UP000646478">
    <property type="component" value="Unassembled WGS sequence"/>
</dbReference>
<dbReference type="EMBL" id="BMHH01000003">
    <property type="protein sequence ID" value="GGA85206.1"/>
    <property type="molecule type" value="Genomic_DNA"/>
</dbReference>
<name>A0A916S5J8_9HYPH</name>
<protein>
    <submittedName>
        <fullName evidence="1">Uncharacterized protein</fullName>
    </submittedName>
</protein>
<organism evidence="1 2">
    <name type="scientific">Brucella endophytica</name>
    <dbReference type="NCBI Taxonomy" id="1963359"/>
    <lineage>
        <taxon>Bacteria</taxon>
        <taxon>Pseudomonadati</taxon>
        <taxon>Pseudomonadota</taxon>
        <taxon>Alphaproteobacteria</taxon>
        <taxon>Hyphomicrobiales</taxon>
        <taxon>Brucellaceae</taxon>
        <taxon>Brucella/Ochrobactrum group</taxon>
        <taxon>Brucella</taxon>
    </lineage>
</organism>
<reference evidence="1" key="2">
    <citation type="submission" date="2020-09" db="EMBL/GenBank/DDBJ databases">
        <authorList>
            <person name="Sun Q."/>
            <person name="Zhou Y."/>
        </authorList>
    </citation>
    <scope>NUCLEOTIDE SEQUENCE</scope>
    <source>
        <strain evidence="1">CGMCC 1.15082</strain>
    </source>
</reference>
<evidence type="ECO:0000313" key="1">
    <source>
        <dbReference type="EMBL" id="GGA85206.1"/>
    </source>
</evidence>
<evidence type="ECO:0000313" key="2">
    <source>
        <dbReference type="Proteomes" id="UP000646478"/>
    </source>
</evidence>
<sequence length="70" mass="7563">MLAHYSPPEAEALAAVVDRQVEIFGNQIILGRHFRGAAPGKAAQDIIGQALMARSPVKILLRLPLCACQR</sequence>
<comment type="caution">
    <text evidence="1">The sequence shown here is derived from an EMBL/GenBank/DDBJ whole genome shotgun (WGS) entry which is preliminary data.</text>
</comment>
<keyword evidence="2" id="KW-1185">Reference proteome</keyword>
<accession>A0A916S5J8</accession>